<evidence type="ECO:0000313" key="4">
    <source>
        <dbReference type="Proteomes" id="UP000240212"/>
    </source>
</evidence>
<dbReference type="Gene3D" id="2.60.40.1090">
    <property type="entry name" value="Fimbrial-type adhesion domain"/>
    <property type="match status" value="1"/>
</dbReference>
<dbReference type="PANTHER" id="PTHR33420">
    <property type="entry name" value="FIMBRIAL SUBUNIT ELFA-RELATED"/>
    <property type="match status" value="1"/>
</dbReference>
<feature type="signal peptide" evidence="1">
    <location>
        <begin position="1"/>
        <end position="22"/>
    </location>
</feature>
<evidence type="ECO:0000259" key="2">
    <source>
        <dbReference type="Pfam" id="PF00419"/>
    </source>
</evidence>
<dbReference type="GO" id="GO:0009289">
    <property type="term" value="C:pilus"/>
    <property type="evidence" value="ECO:0007669"/>
    <property type="project" value="InterPro"/>
</dbReference>
<dbReference type="InterPro" id="IPR050263">
    <property type="entry name" value="Bact_Fimbrial_Adh_Pro"/>
</dbReference>
<keyword evidence="1" id="KW-0732">Signal</keyword>
<feature type="chain" id="PRO_5015202532" evidence="1">
    <location>
        <begin position="23"/>
        <end position="163"/>
    </location>
</feature>
<feature type="domain" description="Fimbrial-type adhesion" evidence="2">
    <location>
        <begin position="30"/>
        <end position="163"/>
    </location>
</feature>
<dbReference type="InterPro" id="IPR036937">
    <property type="entry name" value="Adhesion_dom_fimbrial_sf"/>
</dbReference>
<comment type="caution">
    <text evidence="3">The sequence shown here is derived from an EMBL/GenBank/DDBJ whole genome shotgun (WGS) entry which is preliminary data.</text>
</comment>
<dbReference type="AlphaFoldDB" id="A0A2P8VNF5"/>
<reference evidence="3 4" key="1">
    <citation type="submission" date="2018-03" db="EMBL/GenBank/DDBJ databases">
        <title>Draft genome sequence of the first documented clinical Siccibacter turicensis isolate in Austria.</title>
        <authorList>
            <person name="Lepuschitz S."/>
            <person name="Pekard-Amenitsch S."/>
            <person name="Haunold R."/>
            <person name="Schill S."/>
            <person name="Mach R."/>
            <person name="Allerberger F."/>
            <person name="Ruppitsch W."/>
            <person name="Forsythe S.J."/>
        </authorList>
    </citation>
    <scope>NUCLEOTIDE SEQUENCE [LARGE SCALE GENOMIC DNA]</scope>
    <source>
        <strain evidence="3 4">6100069499-17</strain>
    </source>
</reference>
<keyword evidence="4" id="KW-1185">Reference proteome</keyword>
<evidence type="ECO:0000313" key="3">
    <source>
        <dbReference type="EMBL" id="PSN08940.1"/>
    </source>
</evidence>
<dbReference type="EMBL" id="PYEP01000002">
    <property type="protein sequence ID" value="PSN08940.1"/>
    <property type="molecule type" value="Genomic_DNA"/>
</dbReference>
<dbReference type="RefSeq" id="WP_106876608.1">
    <property type="nucleotide sequence ID" value="NZ_PYEP01000002.1"/>
</dbReference>
<accession>A0A2P8VNF5</accession>
<proteinExistence type="predicted"/>
<evidence type="ECO:0000256" key="1">
    <source>
        <dbReference type="SAM" id="SignalP"/>
    </source>
</evidence>
<dbReference type="OrthoDB" id="6564832at2"/>
<dbReference type="InterPro" id="IPR000259">
    <property type="entry name" value="Adhesion_dom_fimbrial"/>
</dbReference>
<dbReference type="Proteomes" id="UP000240212">
    <property type="component" value="Unassembled WGS sequence"/>
</dbReference>
<dbReference type="Pfam" id="PF00419">
    <property type="entry name" value="Fimbrial"/>
    <property type="match status" value="1"/>
</dbReference>
<organism evidence="3 4">
    <name type="scientific">Siccibacter turicensis</name>
    <dbReference type="NCBI Taxonomy" id="357233"/>
    <lineage>
        <taxon>Bacteria</taxon>
        <taxon>Pseudomonadati</taxon>
        <taxon>Pseudomonadota</taxon>
        <taxon>Gammaproteobacteria</taxon>
        <taxon>Enterobacterales</taxon>
        <taxon>Enterobacteriaceae</taxon>
        <taxon>Siccibacter</taxon>
    </lineage>
</organism>
<dbReference type="SUPFAM" id="SSF49401">
    <property type="entry name" value="Bacterial adhesins"/>
    <property type="match status" value="1"/>
</dbReference>
<dbReference type="InterPro" id="IPR008966">
    <property type="entry name" value="Adhesion_dom_sf"/>
</dbReference>
<name>A0A2P8VNF5_9ENTR</name>
<protein>
    <submittedName>
        <fullName evidence="3">MrfF</fullName>
    </submittedName>
</protein>
<dbReference type="PANTHER" id="PTHR33420:SF34">
    <property type="entry name" value="MINOR FIMBRIAL SUBUNIT"/>
    <property type="match status" value="1"/>
</dbReference>
<sequence>MKVMSLLFITLAMLSEIPLAGADNTVQLTVTVTILLPPCDINNNQTIDVDFGNNVITTEVAQGVYEKPVNYTLDCSGVDTGRSLKMRIVGTGASFDNNVLKTSVASLGVKIKKNGVDYPINSDISFASQSDKPAFTAQLVQEAGSRLPTGAFSAGATMTVDYQ</sequence>
<dbReference type="GO" id="GO:0043709">
    <property type="term" value="P:cell adhesion involved in single-species biofilm formation"/>
    <property type="evidence" value="ECO:0007669"/>
    <property type="project" value="TreeGrafter"/>
</dbReference>
<gene>
    <name evidence="3" type="ORF">C7G83_06245</name>
</gene>